<organism evidence="1 2">
    <name type="scientific">Agrocybe chaxingu</name>
    <dbReference type="NCBI Taxonomy" id="84603"/>
    <lineage>
        <taxon>Eukaryota</taxon>
        <taxon>Fungi</taxon>
        <taxon>Dikarya</taxon>
        <taxon>Basidiomycota</taxon>
        <taxon>Agaricomycotina</taxon>
        <taxon>Agaricomycetes</taxon>
        <taxon>Agaricomycetidae</taxon>
        <taxon>Agaricales</taxon>
        <taxon>Agaricineae</taxon>
        <taxon>Strophariaceae</taxon>
        <taxon>Agrocybe</taxon>
    </lineage>
</organism>
<dbReference type="AlphaFoldDB" id="A0A9W8K3D7"/>
<evidence type="ECO:0000313" key="2">
    <source>
        <dbReference type="Proteomes" id="UP001148786"/>
    </source>
</evidence>
<keyword evidence="2" id="KW-1185">Reference proteome</keyword>
<comment type="caution">
    <text evidence="1">The sequence shown here is derived from an EMBL/GenBank/DDBJ whole genome shotgun (WGS) entry which is preliminary data.</text>
</comment>
<dbReference type="Proteomes" id="UP001148786">
    <property type="component" value="Unassembled WGS sequence"/>
</dbReference>
<sequence length="94" mass="10187">MPSRTLLVQAYQNMQLQAGANLNLKPPTARQLQQRNIASPMQRPSSVANSIVNGIDGQLNGVMNGQMNGAGLRVQCLGVRYLCARRPRMAPARG</sequence>
<dbReference type="EMBL" id="JANKHO010000200">
    <property type="protein sequence ID" value="KAJ3513397.1"/>
    <property type="molecule type" value="Genomic_DNA"/>
</dbReference>
<proteinExistence type="predicted"/>
<gene>
    <name evidence="1" type="ORF">NLJ89_g2963</name>
</gene>
<name>A0A9W8K3D7_9AGAR</name>
<protein>
    <submittedName>
        <fullName evidence="1">Uncharacterized protein</fullName>
    </submittedName>
</protein>
<evidence type="ECO:0000313" key="1">
    <source>
        <dbReference type="EMBL" id="KAJ3513397.1"/>
    </source>
</evidence>
<reference evidence="1" key="1">
    <citation type="submission" date="2022-07" db="EMBL/GenBank/DDBJ databases">
        <title>Genome Sequence of Agrocybe chaxingu.</title>
        <authorList>
            <person name="Buettner E."/>
        </authorList>
    </citation>
    <scope>NUCLEOTIDE SEQUENCE</scope>
    <source>
        <strain evidence="1">MP-N11</strain>
    </source>
</reference>
<accession>A0A9W8K3D7</accession>
<dbReference type="OrthoDB" id="10516247at2759"/>